<feature type="compositionally biased region" description="Gly residues" evidence="1">
    <location>
        <begin position="121"/>
        <end position="141"/>
    </location>
</feature>
<name>A0A6V7NPY9_ANACO</name>
<dbReference type="AlphaFoldDB" id="A0A6V7NPY9"/>
<evidence type="ECO:0000256" key="1">
    <source>
        <dbReference type="SAM" id="MobiDB-lite"/>
    </source>
</evidence>
<proteinExistence type="predicted"/>
<dbReference type="EMBL" id="LR862141">
    <property type="protein sequence ID" value="CAD1820690.1"/>
    <property type="molecule type" value="Genomic_DNA"/>
</dbReference>
<feature type="region of interest" description="Disordered" evidence="1">
    <location>
        <begin position="106"/>
        <end position="141"/>
    </location>
</feature>
<reference evidence="2" key="1">
    <citation type="submission" date="2020-07" db="EMBL/GenBank/DDBJ databases">
        <authorList>
            <person name="Lin J."/>
        </authorList>
    </citation>
    <scope>NUCLEOTIDE SEQUENCE</scope>
</reference>
<sequence>MLSANLFCPLPSPAFPCCRHPPSLESLLLDDDSPSRPSRRCGHTSASPTASCRPTKKVGCGPMAAAAVERGATERRRWDAAAATARMAAMARVAAAALCRMQAPCGGGSEARRGGAEKVGCGSGSGKGGGSGAGGRIGGDL</sequence>
<gene>
    <name evidence="2" type="ORF">CB5_LOCUS3901</name>
</gene>
<protein>
    <submittedName>
        <fullName evidence="2">Uncharacterized protein</fullName>
    </submittedName>
</protein>
<evidence type="ECO:0000313" key="2">
    <source>
        <dbReference type="EMBL" id="CAD1820690.1"/>
    </source>
</evidence>
<organism evidence="2">
    <name type="scientific">Ananas comosus var. bracteatus</name>
    <name type="common">red pineapple</name>
    <dbReference type="NCBI Taxonomy" id="296719"/>
    <lineage>
        <taxon>Eukaryota</taxon>
        <taxon>Viridiplantae</taxon>
        <taxon>Streptophyta</taxon>
        <taxon>Embryophyta</taxon>
        <taxon>Tracheophyta</taxon>
        <taxon>Spermatophyta</taxon>
        <taxon>Magnoliopsida</taxon>
        <taxon>Liliopsida</taxon>
        <taxon>Poales</taxon>
        <taxon>Bromeliaceae</taxon>
        <taxon>Bromelioideae</taxon>
        <taxon>Ananas</taxon>
    </lineage>
</organism>
<feature type="region of interest" description="Disordered" evidence="1">
    <location>
        <begin position="31"/>
        <end position="56"/>
    </location>
</feature>
<accession>A0A6V7NPY9</accession>